<evidence type="ECO:0000313" key="2">
    <source>
        <dbReference type="Proteomes" id="UP000005317"/>
    </source>
</evidence>
<gene>
    <name evidence="1" type="ORF">Thini_4017</name>
</gene>
<evidence type="ECO:0000313" key="1">
    <source>
        <dbReference type="EMBL" id="EIJ36516.1"/>
    </source>
</evidence>
<accession>A0A656HLW3</accession>
<dbReference type="RefSeq" id="WP_002710388.1">
    <property type="nucleotide sequence ID" value="NZ_JH651384.1"/>
</dbReference>
<dbReference type="Proteomes" id="UP000005317">
    <property type="component" value="Unassembled WGS sequence"/>
</dbReference>
<keyword evidence="2" id="KW-1185">Reference proteome</keyword>
<dbReference type="EMBL" id="JH651384">
    <property type="protein sequence ID" value="EIJ36516.1"/>
    <property type="molecule type" value="Genomic_DNA"/>
</dbReference>
<name>A0A656HLW3_THINJ</name>
<dbReference type="OrthoDB" id="6089498at2"/>
<sequence>MQELDFHEVADEFVNLANDLSDEWAPNFLSAAILYAAARYNAFHFMETNGDPDKEVAAVEYYTEQYRRMLKENLHELKHGIAHE</sequence>
<dbReference type="AlphaFoldDB" id="A0A656HLW3"/>
<dbReference type="Pfam" id="PF11342">
    <property type="entry name" value="DUF3144"/>
    <property type="match status" value="1"/>
</dbReference>
<dbReference type="InterPro" id="IPR021490">
    <property type="entry name" value="DUF3144"/>
</dbReference>
<proteinExistence type="predicted"/>
<reference evidence="2" key="1">
    <citation type="journal article" date="2011" name="Stand. Genomic Sci.">
        <title>Genome sequence of the filamentous, gliding Thiothrix nivea neotype strain (JP2(T)).</title>
        <authorList>
            <person name="Lapidus A."/>
            <person name="Nolan M."/>
            <person name="Lucas S."/>
            <person name="Glavina Del Rio T."/>
            <person name="Tice H."/>
            <person name="Cheng J.F."/>
            <person name="Tapia R."/>
            <person name="Han C."/>
            <person name="Goodwin L."/>
            <person name="Pitluck S."/>
            <person name="Liolios K."/>
            <person name="Pagani I."/>
            <person name="Ivanova N."/>
            <person name="Huntemann M."/>
            <person name="Mavromatis K."/>
            <person name="Mikhailova N."/>
            <person name="Pati A."/>
            <person name="Chen A."/>
            <person name="Palaniappan K."/>
            <person name="Land M."/>
            <person name="Brambilla E.M."/>
            <person name="Rohde M."/>
            <person name="Abt B."/>
            <person name="Verbarg S."/>
            <person name="Goker M."/>
            <person name="Bristow J."/>
            <person name="Eisen J.A."/>
            <person name="Markowitz V."/>
            <person name="Hugenholtz P."/>
            <person name="Kyrpides N.C."/>
            <person name="Klenk H.P."/>
            <person name="Woyke T."/>
        </authorList>
    </citation>
    <scope>NUCLEOTIDE SEQUENCE [LARGE SCALE GENOMIC DNA]</scope>
    <source>
        <strain evidence="2">ATCC 35100 / DSM 5205 / JP2</strain>
    </source>
</reference>
<organism evidence="1 2">
    <name type="scientific">Thiothrix nivea (strain ATCC 35100 / DSM 5205 / JP2)</name>
    <dbReference type="NCBI Taxonomy" id="870187"/>
    <lineage>
        <taxon>Bacteria</taxon>
        <taxon>Pseudomonadati</taxon>
        <taxon>Pseudomonadota</taxon>
        <taxon>Gammaproteobacteria</taxon>
        <taxon>Thiotrichales</taxon>
        <taxon>Thiotrichaceae</taxon>
        <taxon>Thiothrix</taxon>
    </lineage>
</organism>
<protein>
    <recommendedName>
        <fullName evidence="3">DUF3144 domain-containing protein</fullName>
    </recommendedName>
</protein>
<dbReference type="Gene3D" id="1.10.287.3020">
    <property type="match status" value="1"/>
</dbReference>
<evidence type="ECO:0008006" key="3">
    <source>
        <dbReference type="Google" id="ProtNLM"/>
    </source>
</evidence>